<evidence type="ECO:0000313" key="3">
    <source>
        <dbReference type="Proteomes" id="UP001596267"/>
    </source>
</evidence>
<evidence type="ECO:0000259" key="1">
    <source>
        <dbReference type="Pfam" id="PF17989"/>
    </source>
</evidence>
<protein>
    <recommendedName>
        <fullName evidence="1">Actin-like protein N-terminal domain-containing protein</fullName>
    </recommendedName>
</protein>
<comment type="caution">
    <text evidence="2">The sequence shown here is derived from an EMBL/GenBank/DDBJ whole genome shotgun (WGS) entry which is preliminary data.</text>
</comment>
<dbReference type="CDD" id="cd24025">
    <property type="entry name" value="ASKHA_NBD_ParM_pCBH-like"/>
    <property type="match status" value="1"/>
</dbReference>
<name>A0ABW1WAK6_9BACL</name>
<proteinExistence type="predicted"/>
<evidence type="ECO:0000313" key="2">
    <source>
        <dbReference type="EMBL" id="MFC6385185.1"/>
    </source>
</evidence>
<dbReference type="Gene3D" id="3.30.420.40">
    <property type="match status" value="2"/>
</dbReference>
<dbReference type="InterPro" id="IPR043129">
    <property type="entry name" value="ATPase_NBD"/>
</dbReference>
<keyword evidence="3" id="KW-1185">Reference proteome</keyword>
<dbReference type="SUPFAM" id="SSF53067">
    <property type="entry name" value="Actin-like ATPase domain"/>
    <property type="match status" value="2"/>
</dbReference>
<dbReference type="Pfam" id="PF17989">
    <property type="entry name" value="ALP_N"/>
    <property type="match status" value="1"/>
</dbReference>
<gene>
    <name evidence="2" type="ORF">ACFP7A_01110</name>
</gene>
<dbReference type="Proteomes" id="UP001596267">
    <property type="component" value="Unassembled WGS sequence"/>
</dbReference>
<organism evidence="2 3">
    <name type="scientific">Sporolactobacillus kofuensis</name>
    <dbReference type="NCBI Taxonomy" id="269672"/>
    <lineage>
        <taxon>Bacteria</taxon>
        <taxon>Bacillati</taxon>
        <taxon>Bacillota</taxon>
        <taxon>Bacilli</taxon>
        <taxon>Bacillales</taxon>
        <taxon>Sporolactobacillaceae</taxon>
        <taxon>Sporolactobacillus</taxon>
    </lineage>
</organism>
<feature type="domain" description="Actin-like protein N-terminal" evidence="1">
    <location>
        <begin position="7"/>
        <end position="157"/>
    </location>
</feature>
<reference evidence="3" key="1">
    <citation type="journal article" date="2019" name="Int. J. Syst. Evol. Microbiol.">
        <title>The Global Catalogue of Microorganisms (GCM) 10K type strain sequencing project: providing services to taxonomists for standard genome sequencing and annotation.</title>
        <authorList>
            <consortium name="The Broad Institute Genomics Platform"/>
            <consortium name="The Broad Institute Genome Sequencing Center for Infectious Disease"/>
            <person name="Wu L."/>
            <person name="Ma J."/>
        </authorList>
    </citation>
    <scope>NUCLEOTIDE SEQUENCE [LARGE SCALE GENOMIC DNA]</scope>
    <source>
        <strain evidence="3">CCUG 42001</strain>
    </source>
</reference>
<sequence length="322" mass="35923">MNSLSYIDLGYGWTKGIGSGKQFFEPSVVGDARPLMDEQTKDGDLIYHDDDKSLFVGGLALRQSKIRYNSTGENKAETWTTEILLKSGLATLSPTGPTNLLTGLPVDYYMKQKKSMAMLIDGFNTSGPYQLEMVGNRYKVRANPLIANYKIVPQPFGSAMDYLLDDRGNVKKMSDAKKSILVIDIGYYTLDLLELIGMEIGKNSRSPHGLGVDTAYNILRGYLIDQLGRAPERFEMDRYVLSGEYAGYDIRPLVEQAFQALAQQILLEIDSLSTYYDLYLLTGGCAPLIKDFINLPNLVVLENSQFANVRGYGKIGARLWLK</sequence>
<dbReference type="InterPro" id="IPR040607">
    <property type="entry name" value="ALP_N"/>
</dbReference>
<dbReference type="RefSeq" id="WP_253077296.1">
    <property type="nucleotide sequence ID" value="NZ_JAMXWN010000019.1"/>
</dbReference>
<accession>A0ABW1WAK6</accession>
<dbReference type="EMBL" id="JBHSTQ010000001">
    <property type="protein sequence ID" value="MFC6385185.1"/>
    <property type="molecule type" value="Genomic_DNA"/>
</dbReference>